<dbReference type="VEuPathDB" id="FungiDB:RhiirA1_441541"/>
<dbReference type="Pfam" id="PF24209">
    <property type="entry name" value="DUF7431"/>
    <property type="match status" value="1"/>
</dbReference>
<dbReference type="EMBL" id="CAGKOT010000062">
    <property type="protein sequence ID" value="CAB5388622.1"/>
    <property type="molecule type" value="Genomic_DNA"/>
</dbReference>
<evidence type="ECO:0000259" key="1">
    <source>
        <dbReference type="Pfam" id="PF24209"/>
    </source>
</evidence>
<comment type="caution">
    <text evidence="2">The sequence shown here is derived from an EMBL/GenBank/DDBJ whole genome shotgun (WGS) entry which is preliminary data.</text>
</comment>
<dbReference type="VEuPathDB" id="FungiDB:FUN_009924"/>
<accession>A0A2I1EIP8</accession>
<name>A0A2I1EIP8_9GLOM</name>
<dbReference type="OrthoDB" id="2439332at2759"/>
<evidence type="ECO:0000313" key="2">
    <source>
        <dbReference type="EMBL" id="CAB5388622.1"/>
    </source>
</evidence>
<feature type="domain" description="DUF7431" evidence="1">
    <location>
        <begin position="379"/>
        <end position="660"/>
    </location>
</feature>
<evidence type="ECO:0000313" key="3">
    <source>
        <dbReference type="Proteomes" id="UP000684084"/>
    </source>
</evidence>
<sequence length="697" mass="79229">MFNFTNFFSNNVNIIVTVKKILDDPISITDAKVARLNLTDNLLKVRQELEVSGIVDNTLLFSRKYLDNINDDKTYGFADIALEKEENYLLNEIIDKNGNILYLKQCSTPDWKCLNGLCKLDYGCAMTSDGIKKAENRAFEMQNCELVEIGGKGCRKGFVEFKSNDDRFMKKNLFFSTDINVKSLGKLGISIGNMENEGVNSENISSYHFTEYGKVSLKFDHHLKPTQEFIKVVEGAIKSKDPVKEIKQITEQYGQFIPTEVILGGRAYFNEHITSTGCFAGNSKGIAMNANAGGILGANAASSFNYSKEKSTYYKSNCTKLIGGKQPDNIENFDEAAWAKSLKDYKSWDSIELQNPTSIFKLLSYDLRKQIIESVGKRIHHLDFVDFSYCLDEFGKPKIFEFKDVIPSDTLNIIQNKEADCNIFATVIDMTESKNDFFTCQVLCPPNGKPSLIIHCIQKKFKRYQCKLKIRWMVIGYYTDFNFIHSDFNAQLKILKTEFSMPNNSNNQTMINAELLSFEKPIFDIPACLGSPVLTKLDSSNDSLIIGYHFFNAQEENKIGACTFSYCLKNNHYVNLPKFTFYALIISNYHAPNAYNIIPFNYSLLNKPFIDFNNNITGSCINPKFISLYSTQKTNYGPIFLKQKSKKIKTKIIKCKESACLACKNKSITISKDNVKCVFFDPYIGYIGENSVYMNLD</sequence>
<dbReference type="Proteomes" id="UP000684084">
    <property type="component" value="Unassembled WGS sequence"/>
</dbReference>
<proteinExistence type="predicted"/>
<gene>
    <name evidence="2" type="ORF">CHRIB12_LOCUS20677</name>
</gene>
<dbReference type="InterPro" id="IPR055854">
    <property type="entry name" value="DUF7431"/>
</dbReference>
<dbReference type="AlphaFoldDB" id="A0A2I1EIP8"/>
<reference evidence="2" key="1">
    <citation type="submission" date="2020-05" db="EMBL/GenBank/DDBJ databases">
        <authorList>
            <person name="Rincon C."/>
            <person name="Sanders R I."/>
            <person name="Robbins C."/>
            <person name="Chaturvedi A."/>
        </authorList>
    </citation>
    <scope>NUCLEOTIDE SEQUENCE</scope>
    <source>
        <strain evidence="2">CHB12</strain>
    </source>
</reference>
<protein>
    <recommendedName>
        <fullName evidence="1">DUF7431 domain-containing protein</fullName>
    </recommendedName>
</protein>
<dbReference type="VEuPathDB" id="FungiDB:RhiirFUN_005067"/>
<organism evidence="2 3">
    <name type="scientific">Rhizophagus irregularis</name>
    <dbReference type="NCBI Taxonomy" id="588596"/>
    <lineage>
        <taxon>Eukaryota</taxon>
        <taxon>Fungi</taxon>
        <taxon>Fungi incertae sedis</taxon>
        <taxon>Mucoromycota</taxon>
        <taxon>Glomeromycotina</taxon>
        <taxon>Glomeromycetes</taxon>
        <taxon>Glomerales</taxon>
        <taxon>Glomeraceae</taxon>
        <taxon>Rhizophagus</taxon>
    </lineage>
</organism>